<organism evidence="1 2">
    <name type="scientific">Adonisia turfae CCMR0082</name>
    <dbReference type="NCBI Taxonomy" id="2304604"/>
    <lineage>
        <taxon>Bacteria</taxon>
        <taxon>Bacillati</taxon>
        <taxon>Cyanobacteriota</taxon>
        <taxon>Adonisia</taxon>
        <taxon>Adonisia turfae</taxon>
    </lineage>
</organism>
<evidence type="ECO:0000313" key="2">
    <source>
        <dbReference type="Proteomes" id="UP000473574"/>
    </source>
</evidence>
<reference evidence="1 2" key="1">
    <citation type="journal article" date="2020" name="Microb. Ecol.">
        <title>Ecogenomics of the Marine Benthic Filamentous Cyanobacterium Adonisia.</title>
        <authorList>
            <person name="Walter J.M."/>
            <person name="Coutinho F.H."/>
            <person name="Leomil L."/>
            <person name="Hargreaves P.I."/>
            <person name="Campeao M.E."/>
            <person name="Vieira V.V."/>
            <person name="Silva B.S."/>
            <person name="Fistarol G.O."/>
            <person name="Salomon P.S."/>
            <person name="Sawabe T."/>
            <person name="Mino S."/>
            <person name="Hosokawa M."/>
            <person name="Miyashita H."/>
            <person name="Maruyama F."/>
            <person name="van Verk M.C."/>
            <person name="Dutilh B.E."/>
            <person name="Thompson C.C."/>
            <person name="Thompson F.L."/>
        </authorList>
    </citation>
    <scope>NUCLEOTIDE SEQUENCE [LARGE SCALE GENOMIC DNA]</scope>
    <source>
        <strain evidence="1 2">CCMR0082</strain>
    </source>
</reference>
<accession>A0A6M0SH56</accession>
<dbReference type="Proteomes" id="UP000473574">
    <property type="component" value="Unassembled WGS sequence"/>
</dbReference>
<name>A0A6M0SH56_9CYAN</name>
<gene>
    <name evidence="1" type="ORF">D0962_33980</name>
</gene>
<protein>
    <submittedName>
        <fullName evidence="1">Uncharacterized protein</fullName>
    </submittedName>
</protein>
<dbReference type="AlphaFoldDB" id="A0A6M0SH56"/>
<proteinExistence type="predicted"/>
<comment type="caution">
    <text evidence="1">The sequence shown here is derived from an EMBL/GenBank/DDBJ whole genome shotgun (WGS) entry which is preliminary data.</text>
</comment>
<evidence type="ECO:0000313" key="1">
    <source>
        <dbReference type="EMBL" id="NEZ67714.1"/>
    </source>
</evidence>
<dbReference type="RefSeq" id="WP_163671007.1">
    <property type="nucleotide sequence ID" value="NZ_QZCE01000002.1"/>
</dbReference>
<sequence>MEHLRLQLPKQIKATQEADLKAVLLAWVGSHHDEEDIRELQQAFEIHDNGWDAIDKLVGSIEAPTDWAAEHNHYLYN</sequence>
<dbReference type="EMBL" id="QZCE01000002">
    <property type="protein sequence ID" value="NEZ67714.1"/>
    <property type="molecule type" value="Genomic_DNA"/>
</dbReference>